<protein>
    <submittedName>
        <fullName evidence="2">Uncharacterized protein</fullName>
    </submittedName>
</protein>
<proteinExistence type="predicted"/>
<name>A0A6C0DJH7_9ZZZZ</name>
<feature type="transmembrane region" description="Helical" evidence="1">
    <location>
        <begin position="6"/>
        <end position="26"/>
    </location>
</feature>
<dbReference type="EMBL" id="MN739623">
    <property type="protein sequence ID" value="QHT16390.1"/>
    <property type="molecule type" value="Genomic_DNA"/>
</dbReference>
<sequence length="101" mass="11784">MIGWIIQVTFISILLIILVHHFIDYFKTMLTVPKIKNLATTSLHEKYENIFKLINNNNDLEITTNANANNNNNNHLKNEDELMKDELTNFIKTQLQPTTNL</sequence>
<evidence type="ECO:0000256" key="1">
    <source>
        <dbReference type="SAM" id="Phobius"/>
    </source>
</evidence>
<keyword evidence="1" id="KW-0812">Transmembrane</keyword>
<dbReference type="AlphaFoldDB" id="A0A6C0DJH7"/>
<organism evidence="2">
    <name type="scientific">viral metagenome</name>
    <dbReference type="NCBI Taxonomy" id="1070528"/>
    <lineage>
        <taxon>unclassified sequences</taxon>
        <taxon>metagenomes</taxon>
        <taxon>organismal metagenomes</taxon>
    </lineage>
</organism>
<reference evidence="2" key="1">
    <citation type="journal article" date="2020" name="Nature">
        <title>Giant virus diversity and host interactions through global metagenomics.</title>
        <authorList>
            <person name="Schulz F."/>
            <person name="Roux S."/>
            <person name="Paez-Espino D."/>
            <person name="Jungbluth S."/>
            <person name="Walsh D.A."/>
            <person name="Denef V.J."/>
            <person name="McMahon K.D."/>
            <person name="Konstantinidis K.T."/>
            <person name="Eloe-Fadrosh E.A."/>
            <person name="Kyrpides N.C."/>
            <person name="Woyke T."/>
        </authorList>
    </citation>
    <scope>NUCLEOTIDE SEQUENCE</scope>
    <source>
        <strain evidence="2">GVMAG-M-3300023174-182</strain>
    </source>
</reference>
<keyword evidence="1" id="KW-1133">Transmembrane helix</keyword>
<accession>A0A6C0DJH7</accession>
<keyword evidence="1" id="KW-0472">Membrane</keyword>
<evidence type="ECO:0000313" key="2">
    <source>
        <dbReference type="EMBL" id="QHT16390.1"/>
    </source>
</evidence>